<gene>
    <name evidence="2" type="ORF">PCA10_14060</name>
</gene>
<dbReference type="EMBL" id="AP013068">
    <property type="protein sequence ID" value="BAN47138.1"/>
    <property type="molecule type" value="Genomic_DNA"/>
</dbReference>
<sequence length="93" mass="10205">MNTFRALGAALILLAPLYGHAACTTDEAAAKAEQLAAKVKQVTESNPEKAREINEEMKALKPQTQTKGGEEECTIYDQRIKELEEADRKAEQG</sequence>
<keyword evidence="3" id="KW-1185">Reference proteome</keyword>
<dbReference type="eggNOG" id="ENOG5032AVB">
    <property type="taxonomic scope" value="Bacteria"/>
</dbReference>
<organism evidence="2 3">
    <name type="scientific">Metapseudomonas resinovorans NBRC 106553</name>
    <dbReference type="NCBI Taxonomy" id="1245471"/>
    <lineage>
        <taxon>Bacteria</taxon>
        <taxon>Pseudomonadati</taxon>
        <taxon>Pseudomonadota</taxon>
        <taxon>Gammaproteobacteria</taxon>
        <taxon>Pseudomonadales</taxon>
        <taxon>Pseudomonadaceae</taxon>
        <taxon>Metapseudomonas</taxon>
    </lineage>
</organism>
<name>S6ANH1_METRE</name>
<feature type="signal peptide" evidence="1">
    <location>
        <begin position="1"/>
        <end position="21"/>
    </location>
</feature>
<reference evidence="2 3" key="1">
    <citation type="journal article" date="2013" name="Genome Announc.">
        <title>Complete Genome Sequence of the Carbazole Degrader Pseudomonas resinovorans Strain CA10 (NBRC 106553).</title>
        <authorList>
            <person name="Shintani M."/>
            <person name="Hosoyama A."/>
            <person name="Ohji S."/>
            <person name="Tsuchikane K."/>
            <person name="Takarada H."/>
            <person name="Yamazoe A."/>
            <person name="Fujita N."/>
            <person name="Nojiri H."/>
        </authorList>
    </citation>
    <scope>NUCLEOTIDE SEQUENCE [LARGE SCALE GENOMIC DNA]</scope>
    <source>
        <strain evidence="2 3">NBRC 106553</strain>
    </source>
</reference>
<feature type="chain" id="PRO_5004546197" evidence="1">
    <location>
        <begin position="22"/>
        <end position="93"/>
    </location>
</feature>
<keyword evidence="1" id="KW-0732">Signal</keyword>
<dbReference type="PATRIC" id="fig|1245471.3.peg.1424"/>
<evidence type="ECO:0000313" key="2">
    <source>
        <dbReference type="EMBL" id="BAN47138.1"/>
    </source>
</evidence>
<accession>S6ANH1</accession>
<dbReference type="OrthoDB" id="7022843at2"/>
<proteinExistence type="predicted"/>
<dbReference type="KEGG" id="pre:PCA10_14060"/>
<dbReference type="HOGENOM" id="CLU_181266_0_0_6"/>
<evidence type="ECO:0000313" key="3">
    <source>
        <dbReference type="Proteomes" id="UP000015503"/>
    </source>
</evidence>
<dbReference type="Proteomes" id="UP000015503">
    <property type="component" value="Chromosome"/>
</dbReference>
<evidence type="ECO:0000256" key="1">
    <source>
        <dbReference type="SAM" id="SignalP"/>
    </source>
</evidence>
<protein>
    <submittedName>
        <fullName evidence="2">Uncharacterized protein</fullName>
    </submittedName>
</protein>
<dbReference type="RefSeq" id="WP_016491340.1">
    <property type="nucleotide sequence ID" value="NC_021499.1"/>
</dbReference>
<dbReference type="AlphaFoldDB" id="S6ANH1"/>